<dbReference type="SUPFAM" id="SSF52009">
    <property type="entry name" value="Phosphohistidine domain"/>
    <property type="match status" value="1"/>
</dbReference>
<evidence type="ECO:0000259" key="1">
    <source>
        <dbReference type="Pfam" id="PF00391"/>
    </source>
</evidence>
<feature type="domain" description="Pyruvate phosphate dikinase AMP/ATP-binding" evidence="2">
    <location>
        <begin position="15"/>
        <end position="231"/>
    </location>
</feature>
<dbReference type="EMBL" id="JAGSOJ010000005">
    <property type="protein sequence ID" value="MCM1992233.1"/>
    <property type="molecule type" value="Genomic_DNA"/>
</dbReference>
<dbReference type="InterPro" id="IPR013815">
    <property type="entry name" value="ATP_grasp_subdomain_1"/>
</dbReference>
<dbReference type="Gene3D" id="3.50.30.10">
    <property type="entry name" value="Phosphohistidine domain"/>
    <property type="match status" value="1"/>
</dbReference>
<evidence type="ECO:0008006" key="5">
    <source>
        <dbReference type="Google" id="ProtNLM"/>
    </source>
</evidence>
<accession>A0A9J6P8I8</accession>
<dbReference type="Pfam" id="PF00391">
    <property type="entry name" value="PEP-utilizers"/>
    <property type="match status" value="1"/>
</dbReference>
<dbReference type="InterPro" id="IPR036637">
    <property type="entry name" value="Phosphohistidine_dom_sf"/>
</dbReference>
<dbReference type="Proteomes" id="UP001056429">
    <property type="component" value="Unassembled WGS sequence"/>
</dbReference>
<protein>
    <recommendedName>
        <fullName evidence="5">Phosphoenolpyruvate synthase</fullName>
    </recommendedName>
</protein>
<dbReference type="Gene3D" id="3.30.470.20">
    <property type="entry name" value="ATP-grasp fold, B domain"/>
    <property type="match status" value="2"/>
</dbReference>
<dbReference type="SUPFAM" id="SSF56059">
    <property type="entry name" value="Glutathione synthetase ATP-binding domain-like"/>
    <property type="match status" value="1"/>
</dbReference>
<reference evidence="3" key="2">
    <citation type="submission" date="2021-04" db="EMBL/GenBank/DDBJ databases">
        <authorList>
            <person name="Dong X."/>
        </authorList>
    </citation>
    <scope>NUCLEOTIDE SEQUENCE</scope>
    <source>
        <strain evidence="3">ZWT</strain>
    </source>
</reference>
<evidence type="ECO:0000313" key="3">
    <source>
        <dbReference type="EMBL" id="MCM1992233.1"/>
    </source>
</evidence>
<feature type="domain" description="PEP-utilising enzyme mobile" evidence="1">
    <location>
        <begin position="735"/>
        <end position="804"/>
    </location>
</feature>
<dbReference type="InterPro" id="IPR008279">
    <property type="entry name" value="PEP-util_enz_mobile_dom"/>
</dbReference>
<name>A0A9J6P8I8_9CLOT</name>
<reference evidence="3" key="1">
    <citation type="journal article" date="2021" name="mSystems">
        <title>Bacteria and Archaea Synergistically Convert Glycine Betaine to Biogenic Methane in the Formosa Cold Seep of the South China Sea.</title>
        <authorList>
            <person name="Li L."/>
            <person name="Zhang W."/>
            <person name="Zhang S."/>
            <person name="Song L."/>
            <person name="Sun Q."/>
            <person name="Zhang H."/>
            <person name="Xiang H."/>
            <person name="Dong X."/>
        </authorList>
    </citation>
    <scope>NUCLEOTIDE SEQUENCE</scope>
    <source>
        <strain evidence="3">ZWT</strain>
    </source>
</reference>
<dbReference type="Pfam" id="PF01326">
    <property type="entry name" value="PPDK_N"/>
    <property type="match status" value="2"/>
</dbReference>
<dbReference type="PANTHER" id="PTHR43615">
    <property type="entry name" value="PHOSPHOENOLPYRUVATE SYNTHASE-RELATED"/>
    <property type="match status" value="1"/>
</dbReference>
<dbReference type="AlphaFoldDB" id="A0A9J6P8I8"/>
<dbReference type="GO" id="GO:0005524">
    <property type="term" value="F:ATP binding"/>
    <property type="evidence" value="ECO:0007669"/>
    <property type="project" value="InterPro"/>
</dbReference>
<feature type="domain" description="Pyruvate phosphate dikinase AMP/ATP-binding" evidence="2">
    <location>
        <begin position="238"/>
        <end position="280"/>
    </location>
</feature>
<comment type="caution">
    <text evidence="3">The sequence shown here is derived from an EMBL/GenBank/DDBJ whole genome shotgun (WGS) entry which is preliminary data.</text>
</comment>
<dbReference type="InterPro" id="IPR002192">
    <property type="entry name" value="PPDK_AMP/ATP-bd"/>
</dbReference>
<dbReference type="RefSeq" id="WP_250861397.1">
    <property type="nucleotide sequence ID" value="NZ_JAGSOJ010000005.1"/>
</dbReference>
<dbReference type="GO" id="GO:0016301">
    <property type="term" value="F:kinase activity"/>
    <property type="evidence" value="ECO:0007669"/>
    <property type="project" value="InterPro"/>
</dbReference>
<sequence length="814" mass="94348">MLSMLSELCLSNKNQYGSKASTLGELIKSGEEVPNGFALSSEFFMQFLEYNNFNYCTQDYLAYNEEIYNFILNGQFSYEMETNLLEFFNNIQSKEFQGKYAVRSSALCEDNDTYSMAGMFSSFINLNSFEEAKTSIKKCYASLFNDKVIAYFVKNNLNFKELKMCVIIQQFVVGDYSGVNFSVDTIDMDKDTMHINAVNGLCDDYVSGKASSAFYKINKKTGEVLDERIPENFHTPSKDIIDRLYEITLKIERIFGKYQDIEWTISDNKIYILQARPITTFRIKPFELKWQSEGEGNYTWYRECDKPYKPLINELSLILGDALNKSFYTVGFQDFYSEYCVQNGYFFYRDKEMVNQEQQEQNFLTMLEELHNDYKNIFQDIVLPELILLKKELDNYLARELSSQEALVFLEKSIEHMNFLASNHWPVTHGCDYLDTFMEYCKNINNDFNVDDFYDLVFNVSILNKERELYMGMANEVNSNPVLNKMFNACPYDEILHARLKKVSESGKLMQLIDEYIALFGICNLDSDVNSPYPEPLLVEEPSKIIGRIRGFLNLNINNFKSSIEESLKNKNRVKSSILSTLDEEKGQEFLNKLNLAEKAYLARDDHHYYFERMTKSYLRVALVEAEKILMRNEQIQHKEDIYFLTLNEIKDALLNGSDFKNPINERKQKFNYQKKLFAPPTIGKELVQNTYCIDENNEQGKRDSSEHTVILKGISGLRKTVKAKVKMGMPAYLNEECILVVPFTRCGELEPIVNHVKGIIVESGSPFDHLGILAREINIPVIYNVKNAMSILKDGDEVQLNGFVGEVKIIKKS</sequence>
<dbReference type="InterPro" id="IPR051549">
    <property type="entry name" value="PEP_Utilizing_Enz"/>
</dbReference>
<dbReference type="Gene3D" id="3.30.1490.20">
    <property type="entry name" value="ATP-grasp fold, A domain"/>
    <property type="match status" value="1"/>
</dbReference>
<evidence type="ECO:0000259" key="2">
    <source>
        <dbReference type="Pfam" id="PF01326"/>
    </source>
</evidence>
<evidence type="ECO:0000313" key="4">
    <source>
        <dbReference type="Proteomes" id="UP001056429"/>
    </source>
</evidence>
<gene>
    <name evidence="3" type="ORF">KDK92_21125</name>
</gene>
<dbReference type="PANTHER" id="PTHR43615:SF1">
    <property type="entry name" value="PPDK_N DOMAIN-CONTAINING PROTEIN"/>
    <property type="match status" value="1"/>
</dbReference>
<proteinExistence type="predicted"/>
<organism evidence="3 4">
    <name type="scientific">Oceanirhabdus seepicola</name>
    <dbReference type="NCBI Taxonomy" id="2828781"/>
    <lineage>
        <taxon>Bacteria</taxon>
        <taxon>Bacillati</taxon>
        <taxon>Bacillota</taxon>
        <taxon>Clostridia</taxon>
        <taxon>Eubacteriales</taxon>
        <taxon>Clostridiaceae</taxon>
        <taxon>Oceanirhabdus</taxon>
    </lineage>
</organism>
<keyword evidence="4" id="KW-1185">Reference proteome</keyword>